<gene>
    <name evidence="1" type="ORF">G3T36_04910</name>
</gene>
<sequence length="122" mass="13527">MQEPTEAAGHDPGDEAARLDEVIDPFVPVRSWEDAFARFEVELQVAVERATHPVPWRPPIALGPIPPELVGRAARILEAQLHAIRYLEDVRQTEARHAAPVDTVHVESAPHPVYFDLLGSDS</sequence>
<protein>
    <submittedName>
        <fullName evidence="1">Uncharacterized protein</fullName>
    </submittedName>
</protein>
<dbReference type="RefSeq" id="WP_163288394.1">
    <property type="nucleotide sequence ID" value="NZ_JAAGWY010000001.1"/>
</dbReference>
<comment type="caution">
    <text evidence="1">The sequence shown here is derived from an EMBL/GenBank/DDBJ whole genome shotgun (WGS) entry which is preliminary data.</text>
</comment>
<reference evidence="1 2" key="1">
    <citation type="journal article" date="2014" name="J. Microbiol.">
        <title>Diaminobutyricibacter tongyongensis gen. nov., sp. nov. and Homoserinibacter gongjuensis gen. nov., sp. nov. belong to the family Microbacteriaceae.</title>
        <authorList>
            <person name="Kim S.J."/>
            <person name="Ahn J.H."/>
            <person name="Weon H.Y."/>
            <person name="Hamada M."/>
            <person name="Suzuki K."/>
            <person name="Kwon S.W."/>
        </authorList>
    </citation>
    <scope>NUCLEOTIDE SEQUENCE [LARGE SCALE GENOMIC DNA]</scope>
    <source>
        <strain evidence="1 2">NBRC 108724</strain>
    </source>
</reference>
<dbReference type="Proteomes" id="UP000474967">
    <property type="component" value="Unassembled WGS sequence"/>
</dbReference>
<dbReference type="EMBL" id="JAAGWY010000001">
    <property type="protein sequence ID" value="NEN05206.1"/>
    <property type="molecule type" value="Genomic_DNA"/>
</dbReference>
<proteinExistence type="predicted"/>
<keyword evidence="2" id="KW-1185">Reference proteome</keyword>
<accession>A0A6L9XV81</accession>
<organism evidence="1 2">
    <name type="scientific">Leifsonia tongyongensis</name>
    <dbReference type="NCBI Taxonomy" id="1268043"/>
    <lineage>
        <taxon>Bacteria</taxon>
        <taxon>Bacillati</taxon>
        <taxon>Actinomycetota</taxon>
        <taxon>Actinomycetes</taxon>
        <taxon>Micrococcales</taxon>
        <taxon>Microbacteriaceae</taxon>
        <taxon>Leifsonia</taxon>
    </lineage>
</organism>
<evidence type="ECO:0000313" key="1">
    <source>
        <dbReference type="EMBL" id="NEN05206.1"/>
    </source>
</evidence>
<dbReference type="AlphaFoldDB" id="A0A6L9XV81"/>
<name>A0A6L9XV81_9MICO</name>
<evidence type="ECO:0000313" key="2">
    <source>
        <dbReference type="Proteomes" id="UP000474967"/>
    </source>
</evidence>